<dbReference type="OrthoDB" id="9812899at2"/>
<dbReference type="PANTHER" id="PTHR22911:SF6">
    <property type="entry name" value="SOLUTE CARRIER FAMILY 35 MEMBER G1"/>
    <property type="match status" value="1"/>
</dbReference>
<dbReference type="Pfam" id="PF00892">
    <property type="entry name" value="EamA"/>
    <property type="match status" value="1"/>
</dbReference>
<dbReference type="Gene3D" id="1.10.3730.20">
    <property type="match status" value="1"/>
</dbReference>
<reference evidence="9" key="1">
    <citation type="submission" date="2016-10" db="EMBL/GenBank/DDBJ databases">
        <authorList>
            <person name="Varghese N."/>
            <person name="Submissions S."/>
        </authorList>
    </citation>
    <scope>NUCLEOTIDE SEQUENCE [LARGE SCALE GENOMIC DNA]</scope>
    <source>
        <strain evidence="9">DSM 26894</strain>
    </source>
</reference>
<keyword evidence="4 6" id="KW-1133">Transmembrane helix</keyword>
<dbReference type="AlphaFoldDB" id="A0A1I6VX11"/>
<feature type="transmembrane region" description="Helical" evidence="6">
    <location>
        <begin position="162"/>
        <end position="180"/>
    </location>
</feature>
<evidence type="ECO:0000259" key="7">
    <source>
        <dbReference type="Pfam" id="PF00892"/>
    </source>
</evidence>
<gene>
    <name evidence="8" type="ORF">SAMN04488050_113113</name>
</gene>
<comment type="similarity">
    <text evidence="2">Belongs to the drug/metabolite transporter (DMT) superfamily. 10 TMS drug/metabolite exporter (DME) (TC 2.A.7.3) family.</text>
</comment>
<accession>A0A1I6VX11</accession>
<dbReference type="SUPFAM" id="SSF103481">
    <property type="entry name" value="Multidrug resistance efflux transporter EmrE"/>
    <property type="match status" value="2"/>
</dbReference>
<feature type="transmembrane region" description="Helical" evidence="6">
    <location>
        <begin position="233"/>
        <end position="258"/>
    </location>
</feature>
<comment type="subcellular location">
    <subcellularLocation>
        <location evidence="1">Membrane</location>
        <topology evidence="1">Multi-pass membrane protein</topology>
    </subcellularLocation>
</comment>
<evidence type="ECO:0000313" key="8">
    <source>
        <dbReference type="EMBL" id="SFT18243.1"/>
    </source>
</evidence>
<name>A0A1I6VX11_9RHOB</name>
<dbReference type="STRING" id="311180.SAMN04488050_113113"/>
<keyword evidence="5 6" id="KW-0472">Membrane</keyword>
<dbReference type="PANTHER" id="PTHR22911">
    <property type="entry name" value="ACYL-MALONYL CONDENSING ENZYME-RELATED"/>
    <property type="match status" value="1"/>
</dbReference>
<dbReference type="EMBL" id="FOZW01000013">
    <property type="protein sequence ID" value="SFT18243.1"/>
    <property type="molecule type" value="Genomic_DNA"/>
</dbReference>
<keyword evidence="9" id="KW-1185">Reference proteome</keyword>
<evidence type="ECO:0000256" key="1">
    <source>
        <dbReference type="ARBA" id="ARBA00004141"/>
    </source>
</evidence>
<dbReference type="GO" id="GO:0016020">
    <property type="term" value="C:membrane"/>
    <property type="evidence" value="ECO:0007669"/>
    <property type="project" value="UniProtKB-SubCell"/>
</dbReference>
<evidence type="ECO:0000256" key="4">
    <source>
        <dbReference type="ARBA" id="ARBA00022989"/>
    </source>
</evidence>
<dbReference type="InterPro" id="IPR037185">
    <property type="entry name" value="EmrE-like"/>
</dbReference>
<evidence type="ECO:0000256" key="5">
    <source>
        <dbReference type="ARBA" id="ARBA00023136"/>
    </source>
</evidence>
<feature type="transmembrane region" description="Helical" evidence="6">
    <location>
        <begin position="106"/>
        <end position="124"/>
    </location>
</feature>
<dbReference type="InterPro" id="IPR000620">
    <property type="entry name" value="EamA_dom"/>
</dbReference>
<dbReference type="RefSeq" id="WP_092429016.1">
    <property type="nucleotide sequence ID" value="NZ_FNCL01000013.1"/>
</dbReference>
<evidence type="ECO:0000256" key="6">
    <source>
        <dbReference type="SAM" id="Phobius"/>
    </source>
</evidence>
<organism evidence="8 9">
    <name type="scientific">Alloyangia pacifica</name>
    <dbReference type="NCBI Taxonomy" id="311180"/>
    <lineage>
        <taxon>Bacteria</taxon>
        <taxon>Pseudomonadati</taxon>
        <taxon>Pseudomonadota</taxon>
        <taxon>Alphaproteobacteria</taxon>
        <taxon>Rhodobacterales</taxon>
        <taxon>Roseobacteraceae</taxon>
        <taxon>Alloyangia</taxon>
    </lineage>
</organism>
<protein>
    <submittedName>
        <fullName evidence="8">S-adenosylmethionine uptake transporter</fullName>
    </submittedName>
</protein>
<evidence type="ECO:0000256" key="2">
    <source>
        <dbReference type="ARBA" id="ARBA00009853"/>
    </source>
</evidence>
<evidence type="ECO:0000256" key="3">
    <source>
        <dbReference type="ARBA" id="ARBA00022692"/>
    </source>
</evidence>
<sequence length="334" mass="35761">MTLAASATSLHRPGLGIALICAGVAGISINDMLIKLLSGGYPLHQIVATRAAVGLCIILVMLKLEGGWKLLRSDTPWLHLARGVLVVLANMTFYASVAIMPLGQATALFFVAPLFITLLSVPMLGERVGPWRLGAVFVGFLGVVVMQQPWAETPEGVAGARLALLLPVVSALLYALLQVLTRKLGVTTRASALAVHLQLMFLVVSAGFYLVAGDGRYMDSFDSEAARFLLRPWVLPSASDAMVFLLLGCISGFVGYALSASYRMADAAVIAPFEYVGLPLAIFWGWAIFGEWPIPATWIGCALIVGAGLVVFLRERARSRPQPGRRRGSTAVRR</sequence>
<feature type="transmembrane region" description="Helical" evidence="6">
    <location>
        <begin position="42"/>
        <end position="62"/>
    </location>
</feature>
<feature type="transmembrane region" description="Helical" evidence="6">
    <location>
        <begin position="131"/>
        <end position="150"/>
    </location>
</feature>
<feature type="transmembrane region" description="Helical" evidence="6">
    <location>
        <begin position="270"/>
        <end position="289"/>
    </location>
</feature>
<feature type="domain" description="EamA" evidence="7">
    <location>
        <begin position="15"/>
        <end position="146"/>
    </location>
</feature>
<keyword evidence="3 6" id="KW-0812">Transmembrane</keyword>
<evidence type="ECO:0000313" key="9">
    <source>
        <dbReference type="Proteomes" id="UP000199392"/>
    </source>
</evidence>
<feature type="transmembrane region" description="Helical" evidence="6">
    <location>
        <begin position="83"/>
        <end position="100"/>
    </location>
</feature>
<feature type="transmembrane region" description="Helical" evidence="6">
    <location>
        <begin position="295"/>
        <end position="313"/>
    </location>
</feature>
<proteinExistence type="inferred from homology"/>
<dbReference type="Proteomes" id="UP000199392">
    <property type="component" value="Unassembled WGS sequence"/>
</dbReference>
<feature type="transmembrane region" description="Helical" evidence="6">
    <location>
        <begin position="192"/>
        <end position="213"/>
    </location>
</feature>